<reference evidence="2 3" key="1">
    <citation type="journal article" date="2018" name="Nat. Ecol. Evol.">
        <title>Pezizomycetes genomes reveal the molecular basis of ectomycorrhizal truffle lifestyle.</title>
        <authorList>
            <person name="Murat C."/>
            <person name="Payen T."/>
            <person name="Noel B."/>
            <person name="Kuo A."/>
            <person name="Morin E."/>
            <person name="Chen J."/>
            <person name="Kohler A."/>
            <person name="Krizsan K."/>
            <person name="Balestrini R."/>
            <person name="Da Silva C."/>
            <person name="Montanini B."/>
            <person name="Hainaut M."/>
            <person name="Levati E."/>
            <person name="Barry K.W."/>
            <person name="Belfiori B."/>
            <person name="Cichocki N."/>
            <person name="Clum A."/>
            <person name="Dockter R.B."/>
            <person name="Fauchery L."/>
            <person name="Guy J."/>
            <person name="Iotti M."/>
            <person name="Le Tacon F."/>
            <person name="Lindquist E.A."/>
            <person name="Lipzen A."/>
            <person name="Malagnac F."/>
            <person name="Mello A."/>
            <person name="Molinier V."/>
            <person name="Miyauchi S."/>
            <person name="Poulain J."/>
            <person name="Riccioni C."/>
            <person name="Rubini A."/>
            <person name="Sitrit Y."/>
            <person name="Splivallo R."/>
            <person name="Traeger S."/>
            <person name="Wang M."/>
            <person name="Zifcakova L."/>
            <person name="Wipf D."/>
            <person name="Zambonelli A."/>
            <person name="Paolocci F."/>
            <person name="Nowrousian M."/>
            <person name="Ottonello S."/>
            <person name="Baldrian P."/>
            <person name="Spatafora J.W."/>
            <person name="Henrissat B."/>
            <person name="Nagy L.G."/>
            <person name="Aury J.M."/>
            <person name="Wincker P."/>
            <person name="Grigoriev I.V."/>
            <person name="Bonfante P."/>
            <person name="Martin F.M."/>
        </authorList>
    </citation>
    <scope>NUCLEOTIDE SEQUENCE [LARGE SCALE GENOMIC DNA]</scope>
    <source>
        <strain evidence="2 3">CCBAS932</strain>
    </source>
</reference>
<dbReference type="InParanoid" id="A0A3N4L1F7"/>
<gene>
    <name evidence="2" type="ORF">P167DRAFT_532196</name>
</gene>
<keyword evidence="3" id="KW-1185">Reference proteome</keyword>
<dbReference type="Gene3D" id="3.30.70.100">
    <property type="match status" value="2"/>
</dbReference>
<protein>
    <recommendedName>
        <fullName evidence="1">ABM domain-containing protein</fullName>
    </recommendedName>
</protein>
<accession>A0A3N4L1F7</accession>
<feature type="domain" description="ABM" evidence="1">
    <location>
        <begin position="34"/>
        <end position="79"/>
    </location>
</feature>
<sequence>MSETDQGVTEFVFMHVAEGSQPGEGHENFFGTPRAPGFLNARYGWQVEDPSVFHWIINWRSLDDHKAFMTSPEYPAFVQKITPWTSNLSLFHAALHRHPPTEVFEGLTTELVKLHLKEGVTKEEMTKTYHIFEERLKNAKGYHAHAGGWSIEDDNCAVIVIKWDDKDAHTDWVKSEEGEDILRGKEGLLCNVDKIEMWHINDAGPITPPE</sequence>
<dbReference type="EMBL" id="ML119108">
    <property type="protein sequence ID" value="RPB16646.1"/>
    <property type="molecule type" value="Genomic_DNA"/>
</dbReference>
<dbReference type="InterPro" id="IPR007138">
    <property type="entry name" value="ABM_dom"/>
</dbReference>
<dbReference type="AlphaFoldDB" id="A0A3N4L1F7"/>
<evidence type="ECO:0000313" key="2">
    <source>
        <dbReference type="EMBL" id="RPB16646.1"/>
    </source>
</evidence>
<dbReference type="STRING" id="1392247.A0A3N4L1F7"/>
<evidence type="ECO:0000313" key="3">
    <source>
        <dbReference type="Proteomes" id="UP000277580"/>
    </source>
</evidence>
<proteinExistence type="predicted"/>
<dbReference type="Proteomes" id="UP000277580">
    <property type="component" value="Unassembled WGS sequence"/>
</dbReference>
<name>A0A3N4L1F7_9PEZI</name>
<dbReference type="OrthoDB" id="3830579at2759"/>
<evidence type="ECO:0000259" key="1">
    <source>
        <dbReference type="Pfam" id="PF03992"/>
    </source>
</evidence>
<organism evidence="2 3">
    <name type="scientific">Morchella conica CCBAS932</name>
    <dbReference type="NCBI Taxonomy" id="1392247"/>
    <lineage>
        <taxon>Eukaryota</taxon>
        <taxon>Fungi</taxon>
        <taxon>Dikarya</taxon>
        <taxon>Ascomycota</taxon>
        <taxon>Pezizomycotina</taxon>
        <taxon>Pezizomycetes</taxon>
        <taxon>Pezizales</taxon>
        <taxon>Morchellaceae</taxon>
        <taxon>Morchella</taxon>
    </lineage>
</organism>
<dbReference type="Pfam" id="PF03992">
    <property type="entry name" value="ABM"/>
    <property type="match status" value="1"/>
</dbReference>
<dbReference type="InterPro" id="IPR011008">
    <property type="entry name" value="Dimeric_a/b-barrel"/>
</dbReference>
<dbReference type="SUPFAM" id="SSF54909">
    <property type="entry name" value="Dimeric alpha+beta barrel"/>
    <property type="match status" value="2"/>
</dbReference>